<proteinExistence type="predicted"/>
<sequence>MKNIIDDKSEDLERTKEEMEKLKIKIDEQQRKRTKMEQVLRLKRQSLLTLQLTHEAIQLESQAFEESAAYALSCISNKLEAAGNIVVQLTRVGIPPLEGSSNYIPTMDRAKEEWKKTEDHIKVLGILQEKYASIKEVTPKKSTKIQK</sequence>
<feature type="coiled-coil region" evidence="1">
    <location>
        <begin position="2"/>
        <end position="39"/>
    </location>
</feature>
<evidence type="ECO:0000313" key="2">
    <source>
        <dbReference type="EMBL" id="CAI9760733.1"/>
    </source>
</evidence>
<dbReference type="Proteomes" id="UP000834106">
    <property type="component" value="Chromosome 5"/>
</dbReference>
<accession>A0AAD1Z0B9</accession>
<evidence type="ECO:0000313" key="3">
    <source>
        <dbReference type="Proteomes" id="UP000834106"/>
    </source>
</evidence>
<name>A0AAD1Z0B9_9LAMI</name>
<protein>
    <submittedName>
        <fullName evidence="2">Uncharacterized protein</fullName>
    </submittedName>
</protein>
<gene>
    <name evidence="2" type="ORF">FPE_LOCUS8163</name>
</gene>
<dbReference type="AlphaFoldDB" id="A0AAD1Z0B9"/>
<organism evidence="2 3">
    <name type="scientific">Fraxinus pennsylvanica</name>
    <dbReference type="NCBI Taxonomy" id="56036"/>
    <lineage>
        <taxon>Eukaryota</taxon>
        <taxon>Viridiplantae</taxon>
        <taxon>Streptophyta</taxon>
        <taxon>Embryophyta</taxon>
        <taxon>Tracheophyta</taxon>
        <taxon>Spermatophyta</taxon>
        <taxon>Magnoliopsida</taxon>
        <taxon>eudicotyledons</taxon>
        <taxon>Gunneridae</taxon>
        <taxon>Pentapetalae</taxon>
        <taxon>asterids</taxon>
        <taxon>lamiids</taxon>
        <taxon>Lamiales</taxon>
        <taxon>Oleaceae</taxon>
        <taxon>Oleeae</taxon>
        <taxon>Fraxinus</taxon>
    </lineage>
</organism>
<reference evidence="2" key="1">
    <citation type="submission" date="2023-05" db="EMBL/GenBank/DDBJ databases">
        <authorList>
            <person name="Huff M."/>
        </authorList>
    </citation>
    <scope>NUCLEOTIDE SEQUENCE</scope>
</reference>
<keyword evidence="3" id="KW-1185">Reference proteome</keyword>
<keyword evidence="1" id="KW-0175">Coiled coil</keyword>
<evidence type="ECO:0000256" key="1">
    <source>
        <dbReference type="SAM" id="Coils"/>
    </source>
</evidence>
<dbReference type="EMBL" id="OU503040">
    <property type="protein sequence ID" value="CAI9760733.1"/>
    <property type="molecule type" value="Genomic_DNA"/>
</dbReference>